<keyword evidence="2" id="KW-1185">Reference proteome</keyword>
<protein>
    <submittedName>
        <fullName evidence="1">Uncharacterized protein</fullName>
    </submittedName>
</protein>
<organism evidence="1 2">
    <name type="scientific">Entomophthora muscae</name>
    <dbReference type="NCBI Taxonomy" id="34485"/>
    <lineage>
        <taxon>Eukaryota</taxon>
        <taxon>Fungi</taxon>
        <taxon>Fungi incertae sedis</taxon>
        <taxon>Zoopagomycota</taxon>
        <taxon>Entomophthoromycotina</taxon>
        <taxon>Entomophthoromycetes</taxon>
        <taxon>Entomophthorales</taxon>
        <taxon>Entomophthoraceae</taxon>
        <taxon>Entomophthora</taxon>
    </lineage>
</organism>
<sequence>MKEIPPLSLSQCASCPRLQITPIVYMSFQDQPASPVEVQLDSGMGHDTYCFGWSVLVHGWVGFILLARLTEP</sequence>
<dbReference type="EMBL" id="QTSX02001735">
    <property type="protein sequence ID" value="KAJ9079431.1"/>
    <property type="molecule type" value="Genomic_DNA"/>
</dbReference>
<name>A0ACC2TY78_9FUNG</name>
<dbReference type="Proteomes" id="UP001165960">
    <property type="component" value="Unassembled WGS sequence"/>
</dbReference>
<gene>
    <name evidence="1" type="ORF">DSO57_1035487</name>
</gene>
<proteinExistence type="predicted"/>
<evidence type="ECO:0000313" key="1">
    <source>
        <dbReference type="EMBL" id="KAJ9079431.1"/>
    </source>
</evidence>
<accession>A0ACC2TY78</accession>
<comment type="caution">
    <text evidence="1">The sequence shown here is derived from an EMBL/GenBank/DDBJ whole genome shotgun (WGS) entry which is preliminary data.</text>
</comment>
<evidence type="ECO:0000313" key="2">
    <source>
        <dbReference type="Proteomes" id="UP001165960"/>
    </source>
</evidence>
<reference evidence="1" key="1">
    <citation type="submission" date="2022-04" db="EMBL/GenBank/DDBJ databases">
        <title>Genome of the entomopathogenic fungus Entomophthora muscae.</title>
        <authorList>
            <person name="Elya C."/>
            <person name="Lovett B.R."/>
            <person name="Lee E."/>
            <person name="Macias A.M."/>
            <person name="Hajek A.E."/>
            <person name="De Bivort B.L."/>
            <person name="Kasson M.T."/>
            <person name="De Fine Licht H.H."/>
            <person name="Stajich J.E."/>
        </authorList>
    </citation>
    <scope>NUCLEOTIDE SEQUENCE</scope>
    <source>
        <strain evidence="1">Berkeley</strain>
    </source>
</reference>